<protein>
    <submittedName>
        <fullName evidence="2">Class I SAM-dependent methyltransferase</fullName>
    </submittedName>
</protein>
<dbReference type="Pfam" id="PF08241">
    <property type="entry name" value="Methyltransf_11"/>
    <property type="match status" value="1"/>
</dbReference>
<dbReference type="GO" id="GO:0008757">
    <property type="term" value="F:S-adenosylmethionine-dependent methyltransferase activity"/>
    <property type="evidence" value="ECO:0007669"/>
    <property type="project" value="InterPro"/>
</dbReference>
<dbReference type="PANTHER" id="PTHR45036">
    <property type="entry name" value="METHYLTRANSFERASE LIKE 7B"/>
    <property type="match status" value="1"/>
</dbReference>
<dbReference type="InterPro" id="IPR029063">
    <property type="entry name" value="SAM-dependent_MTases_sf"/>
</dbReference>
<dbReference type="AlphaFoldDB" id="A0A6G4TRT1"/>
<dbReference type="InterPro" id="IPR013216">
    <property type="entry name" value="Methyltransf_11"/>
</dbReference>
<dbReference type="PANTHER" id="PTHR45036:SF1">
    <property type="entry name" value="METHYLTRANSFERASE LIKE 7A"/>
    <property type="match status" value="1"/>
</dbReference>
<name>A0A6G4TRT1_9ACTN</name>
<evidence type="ECO:0000259" key="1">
    <source>
        <dbReference type="Pfam" id="PF08241"/>
    </source>
</evidence>
<keyword evidence="2" id="KW-0489">Methyltransferase</keyword>
<dbReference type="SUPFAM" id="SSF53335">
    <property type="entry name" value="S-adenosyl-L-methionine-dependent methyltransferases"/>
    <property type="match status" value="1"/>
</dbReference>
<reference evidence="2 3" key="1">
    <citation type="submission" date="2020-02" db="EMBL/GenBank/DDBJ databases">
        <title>Whole-genome analyses of novel actinobacteria.</title>
        <authorList>
            <person name="Sahin N."/>
        </authorList>
    </citation>
    <scope>NUCLEOTIDE SEQUENCE [LARGE SCALE GENOMIC DNA]</scope>
    <source>
        <strain evidence="2 3">A7024</strain>
    </source>
</reference>
<dbReference type="InterPro" id="IPR052356">
    <property type="entry name" value="Thiol_S-MT"/>
</dbReference>
<feature type="domain" description="Methyltransferase type 11" evidence="1">
    <location>
        <begin position="7"/>
        <end position="64"/>
    </location>
</feature>
<proteinExistence type="predicted"/>
<accession>A0A6G4TRT1</accession>
<dbReference type="EMBL" id="JAAKZV010000002">
    <property type="protein sequence ID" value="NGN62554.1"/>
    <property type="molecule type" value="Genomic_DNA"/>
</dbReference>
<evidence type="ECO:0000313" key="3">
    <source>
        <dbReference type="Proteomes" id="UP000481583"/>
    </source>
</evidence>
<sequence length="138" mass="15032">MDTHGRARQQGLTADLGEADGQALPFDDACFDTDVCTLGLNAIPDDRAAVGETHRVLRPGGRLLLLGHVASHHLPVRLLQRLLEKAAVRMAADHQTRRPCPVLVSAGFTIEEQVRSRAGVIQRISAVKGRRSRSRARS</sequence>
<dbReference type="Gene3D" id="3.40.50.150">
    <property type="entry name" value="Vaccinia Virus protein VP39"/>
    <property type="match status" value="1"/>
</dbReference>
<dbReference type="Proteomes" id="UP000481583">
    <property type="component" value="Unassembled WGS sequence"/>
</dbReference>
<comment type="caution">
    <text evidence="2">The sequence shown here is derived from an EMBL/GenBank/DDBJ whole genome shotgun (WGS) entry which is preliminary data.</text>
</comment>
<gene>
    <name evidence="2" type="ORF">G5C51_01335</name>
</gene>
<dbReference type="GO" id="GO:0032259">
    <property type="term" value="P:methylation"/>
    <property type="evidence" value="ECO:0007669"/>
    <property type="project" value="UniProtKB-KW"/>
</dbReference>
<evidence type="ECO:0000313" key="2">
    <source>
        <dbReference type="EMBL" id="NGN62554.1"/>
    </source>
</evidence>
<keyword evidence="2" id="KW-0808">Transferase</keyword>
<keyword evidence="3" id="KW-1185">Reference proteome</keyword>
<organism evidence="2 3">
    <name type="scientific">Streptomyces coryli</name>
    <dbReference type="NCBI Taxonomy" id="1128680"/>
    <lineage>
        <taxon>Bacteria</taxon>
        <taxon>Bacillati</taxon>
        <taxon>Actinomycetota</taxon>
        <taxon>Actinomycetes</taxon>
        <taxon>Kitasatosporales</taxon>
        <taxon>Streptomycetaceae</taxon>
        <taxon>Streptomyces</taxon>
    </lineage>
</organism>